<dbReference type="PANTHER" id="PTHR43095:SF2">
    <property type="entry name" value="GLUCONOKINASE"/>
    <property type="match status" value="1"/>
</dbReference>
<protein>
    <submittedName>
        <fullName evidence="6">Gluconokinase</fullName>
    </submittedName>
</protein>
<evidence type="ECO:0000256" key="1">
    <source>
        <dbReference type="ARBA" id="ARBA00009156"/>
    </source>
</evidence>
<dbReference type="AlphaFoldDB" id="A0A6L9LD30"/>
<evidence type="ECO:0000256" key="2">
    <source>
        <dbReference type="ARBA" id="ARBA00022679"/>
    </source>
</evidence>
<dbReference type="CDD" id="cd07770">
    <property type="entry name" value="ASKHA_NBD_FGGY_GntK"/>
    <property type="match status" value="1"/>
</dbReference>
<organism evidence="6 7">
    <name type="scientific">Spirosoma terrae</name>
    <dbReference type="NCBI Taxonomy" id="1968276"/>
    <lineage>
        <taxon>Bacteria</taxon>
        <taxon>Pseudomonadati</taxon>
        <taxon>Bacteroidota</taxon>
        <taxon>Cytophagia</taxon>
        <taxon>Cytophagales</taxon>
        <taxon>Cytophagaceae</taxon>
        <taxon>Spirosoma</taxon>
    </lineage>
</organism>
<proteinExistence type="inferred from homology"/>
<evidence type="ECO:0000259" key="5">
    <source>
        <dbReference type="Pfam" id="PF02782"/>
    </source>
</evidence>
<dbReference type="GO" id="GO:0005975">
    <property type="term" value="P:carbohydrate metabolic process"/>
    <property type="evidence" value="ECO:0007669"/>
    <property type="project" value="InterPro"/>
</dbReference>
<comment type="similarity">
    <text evidence="1">Belongs to the FGGY kinase family.</text>
</comment>
<gene>
    <name evidence="6" type="ORF">GK108_07630</name>
</gene>
<name>A0A6L9LD30_9BACT</name>
<dbReference type="PANTHER" id="PTHR43095">
    <property type="entry name" value="SUGAR KINASE"/>
    <property type="match status" value="1"/>
</dbReference>
<dbReference type="GO" id="GO:0016301">
    <property type="term" value="F:kinase activity"/>
    <property type="evidence" value="ECO:0007669"/>
    <property type="project" value="UniProtKB-KW"/>
</dbReference>
<feature type="domain" description="Carbohydrate kinase FGGY N-terminal" evidence="4">
    <location>
        <begin position="4"/>
        <end position="251"/>
    </location>
</feature>
<evidence type="ECO:0000259" key="4">
    <source>
        <dbReference type="Pfam" id="PF00370"/>
    </source>
</evidence>
<dbReference type="InterPro" id="IPR000577">
    <property type="entry name" value="Carb_kinase_FGGY"/>
</dbReference>
<evidence type="ECO:0000256" key="3">
    <source>
        <dbReference type="ARBA" id="ARBA00022777"/>
    </source>
</evidence>
<dbReference type="Gene3D" id="3.30.420.40">
    <property type="match status" value="2"/>
</dbReference>
<keyword evidence="3 6" id="KW-0418">Kinase</keyword>
<dbReference type="RefSeq" id="WP_163945211.1">
    <property type="nucleotide sequence ID" value="NZ_JAAFZH010000002.1"/>
</dbReference>
<dbReference type="SUPFAM" id="SSF53067">
    <property type="entry name" value="Actin-like ATPase domain"/>
    <property type="match status" value="2"/>
</dbReference>
<evidence type="ECO:0000313" key="7">
    <source>
        <dbReference type="Proteomes" id="UP000474175"/>
    </source>
</evidence>
<keyword evidence="2" id="KW-0808">Transferase</keyword>
<dbReference type="InterPro" id="IPR018485">
    <property type="entry name" value="FGGY_C"/>
</dbReference>
<sequence length="491" mass="53832">MNCVLGVDIGTTNVKVLAVSSTDWEIIADTSLPVPTLSPQPGYAEQDPEKVWQAVKQGISEVTIAAKHKKVTLESVSFSAGMHSVMAIGADGKPLTNAILWSDNRAEPQSDELHTSQKELGDDIYAHTGTPIHPMIPLCKLAWFRANQPDVLSQASKFVSLKEYVWWKLTGRYDIDYSIATATGLFDQQEKTWYKPALDVAGVRSEQLSEPQPTTFAVVYDPEKEGVARTALPAGINLFPGASDGCLANLGAGCIKPGITTITIGTSGAVRQTVNKPQRDPHGRLFCYYLDERDGRPYYVVGGPSNNGANVLQWLSEKLTQQETKAVLAEAETVAVGADDLLFMPYLHGERAPLWDASARGAYLNVDYRHSRAHFIRAALEGVMFNLLSIECLLAKQTGPTQVIHANGGFAQSDFWVQMMADIFGVPVKLNASNESSAMGAVLLVSDLKASLEDVAEDVLFGKTFEPDPERHQQYKDVFSRWEEVLKRMNE</sequence>
<keyword evidence="7" id="KW-1185">Reference proteome</keyword>
<dbReference type="PIRSF" id="PIRSF000538">
    <property type="entry name" value="GlpK"/>
    <property type="match status" value="1"/>
</dbReference>
<reference evidence="6 7" key="1">
    <citation type="submission" date="2020-02" db="EMBL/GenBank/DDBJ databases">
        <title>Draft genome sequence of two Spirosoma agri KCTC 52727 and Spirosoma terrae KCTC 52035.</title>
        <authorList>
            <person name="Rojas J."/>
            <person name="Ambika Manirajan B."/>
            <person name="Suarez C."/>
            <person name="Ratering S."/>
            <person name="Schnell S."/>
        </authorList>
    </citation>
    <scope>NUCLEOTIDE SEQUENCE [LARGE SCALE GENOMIC DNA]</scope>
    <source>
        <strain evidence="6 7">KCTC 52035</strain>
    </source>
</reference>
<feature type="domain" description="Carbohydrate kinase FGGY C-terminal" evidence="5">
    <location>
        <begin position="262"/>
        <end position="444"/>
    </location>
</feature>
<dbReference type="InterPro" id="IPR050406">
    <property type="entry name" value="FGGY_Carb_Kinase"/>
</dbReference>
<dbReference type="InterPro" id="IPR043129">
    <property type="entry name" value="ATPase_NBD"/>
</dbReference>
<dbReference type="Pfam" id="PF02782">
    <property type="entry name" value="FGGY_C"/>
    <property type="match status" value="1"/>
</dbReference>
<accession>A0A6L9LD30</accession>
<dbReference type="EMBL" id="JAAFZH010000002">
    <property type="protein sequence ID" value="NDU94739.1"/>
    <property type="molecule type" value="Genomic_DNA"/>
</dbReference>
<comment type="caution">
    <text evidence="6">The sequence shown here is derived from an EMBL/GenBank/DDBJ whole genome shotgun (WGS) entry which is preliminary data.</text>
</comment>
<dbReference type="InterPro" id="IPR018484">
    <property type="entry name" value="FGGY_N"/>
</dbReference>
<dbReference type="Proteomes" id="UP000474175">
    <property type="component" value="Unassembled WGS sequence"/>
</dbReference>
<dbReference type="Pfam" id="PF00370">
    <property type="entry name" value="FGGY_N"/>
    <property type="match status" value="1"/>
</dbReference>
<evidence type="ECO:0000313" key="6">
    <source>
        <dbReference type="EMBL" id="NDU94739.1"/>
    </source>
</evidence>